<accession>A0AAV5RSB9</accession>
<protein>
    <recommendedName>
        <fullName evidence="3">PH-response regulator protein palC</fullName>
    </recommendedName>
</protein>
<organism evidence="1 2">
    <name type="scientific">Maudiozyma humilis</name>
    <name type="common">Sour dough yeast</name>
    <name type="synonym">Kazachstania humilis</name>
    <dbReference type="NCBI Taxonomy" id="51915"/>
    <lineage>
        <taxon>Eukaryota</taxon>
        <taxon>Fungi</taxon>
        <taxon>Dikarya</taxon>
        <taxon>Ascomycota</taxon>
        <taxon>Saccharomycotina</taxon>
        <taxon>Saccharomycetes</taxon>
        <taxon>Saccharomycetales</taxon>
        <taxon>Saccharomycetaceae</taxon>
        <taxon>Maudiozyma</taxon>
    </lineage>
</organism>
<sequence length="397" mass="44204">MSNVILNYPPLNKDHDKYSVHLLGLREAAIGITDGNTTDTSNENLYSIDTYLKYASSLMEIIHQEPVLLKLLSTDLTVTLINCSTRYSTITTELLQRAYASNDTKSKLWVSAGQEVKKGLGLLQFLQKTLNSKSVGSIHGTTITEQIKRLQLLSQLTVITLSLLKLKHTLSNPMTTKLELETNKISTTASACVFNTKLCIGCLNNAGVLKHQGFINQQLLSFLDGSAFLLMSIDEFKSDETGVSIGMLEQTIKSYSDIIPRSDITQTILSKNDSARSAKETLLKKKDLLKNKMHHTLSKTKNITSKVDSKVSTPKLLPVLDTVLHDFLIPLIQLLRYVYKQTNEKLTFKPVESDINTLKAKLPSGISPNVIGIEWTFENGTLQTIEQSKETSNTSYF</sequence>
<name>A0AAV5RSB9_MAUHU</name>
<dbReference type="Proteomes" id="UP001377567">
    <property type="component" value="Unassembled WGS sequence"/>
</dbReference>
<gene>
    <name evidence="1" type="ORF">DAKH74_007980</name>
</gene>
<evidence type="ECO:0008006" key="3">
    <source>
        <dbReference type="Google" id="ProtNLM"/>
    </source>
</evidence>
<dbReference type="Pfam" id="PF17306">
    <property type="entry name" value="DUF5355"/>
    <property type="match status" value="1"/>
</dbReference>
<dbReference type="AlphaFoldDB" id="A0AAV5RSB9"/>
<comment type="caution">
    <text evidence="1">The sequence shown here is derived from an EMBL/GenBank/DDBJ whole genome shotgun (WGS) entry which is preliminary data.</text>
</comment>
<evidence type="ECO:0000313" key="1">
    <source>
        <dbReference type="EMBL" id="GMM54182.1"/>
    </source>
</evidence>
<dbReference type="InterPro" id="IPR035278">
    <property type="entry name" value="DUF5355"/>
</dbReference>
<dbReference type="EMBL" id="BTGD01000001">
    <property type="protein sequence ID" value="GMM54182.1"/>
    <property type="molecule type" value="Genomic_DNA"/>
</dbReference>
<evidence type="ECO:0000313" key="2">
    <source>
        <dbReference type="Proteomes" id="UP001377567"/>
    </source>
</evidence>
<keyword evidence="2" id="KW-1185">Reference proteome</keyword>
<proteinExistence type="predicted"/>
<reference evidence="1 2" key="1">
    <citation type="journal article" date="2023" name="Elife">
        <title>Identification of key yeast species and microbe-microbe interactions impacting larval growth of Drosophila in the wild.</title>
        <authorList>
            <person name="Mure A."/>
            <person name="Sugiura Y."/>
            <person name="Maeda R."/>
            <person name="Honda K."/>
            <person name="Sakurai N."/>
            <person name="Takahashi Y."/>
            <person name="Watada M."/>
            <person name="Katoh T."/>
            <person name="Gotoh A."/>
            <person name="Gotoh Y."/>
            <person name="Taniguchi I."/>
            <person name="Nakamura K."/>
            <person name="Hayashi T."/>
            <person name="Katayama T."/>
            <person name="Uemura T."/>
            <person name="Hattori Y."/>
        </authorList>
    </citation>
    <scope>NUCLEOTIDE SEQUENCE [LARGE SCALE GENOMIC DNA]</scope>
    <source>
        <strain evidence="1 2">KH-74</strain>
    </source>
</reference>